<proteinExistence type="predicted"/>
<dbReference type="InterPro" id="IPR000467">
    <property type="entry name" value="G_patch_dom"/>
</dbReference>
<feature type="region of interest" description="Disordered" evidence="1">
    <location>
        <begin position="557"/>
        <end position="588"/>
    </location>
</feature>
<reference evidence="3 4" key="1">
    <citation type="submission" date="2024-03" db="EMBL/GenBank/DDBJ databases">
        <title>The genome assembly and annotation of the cricket Gryllus longicercus Weissman &amp; Gray.</title>
        <authorList>
            <person name="Szrajer S."/>
            <person name="Gray D."/>
            <person name="Ylla G."/>
        </authorList>
    </citation>
    <scope>NUCLEOTIDE SEQUENCE [LARGE SCALE GENOMIC DNA]</scope>
    <source>
        <strain evidence="3">DAG 2021-001</strain>
        <tissue evidence="3">Whole body minus gut</tissue>
    </source>
</reference>
<feature type="region of interest" description="Disordered" evidence="1">
    <location>
        <begin position="291"/>
        <end position="367"/>
    </location>
</feature>
<evidence type="ECO:0000313" key="4">
    <source>
        <dbReference type="Proteomes" id="UP001378592"/>
    </source>
</evidence>
<dbReference type="EMBL" id="JAZDUA010000005">
    <property type="protein sequence ID" value="KAK7874143.1"/>
    <property type="molecule type" value="Genomic_DNA"/>
</dbReference>
<comment type="caution">
    <text evidence="3">The sequence shown here is derived from an EMBL/GenBank/DDBJ whole genome shotgun (WGS) entry which is preliminary data.</text>
</comment>
<sequence>MEALAHDLASALEETSGQCAGSGCSENSNVGGSAGGGVRRRWGFRRRAQSAGNLPLACSNMQPSGGGCCSKGSAAGASGAEDSSSSTGGTRERPVASALRHCVSDSDEDEDEEHGMMVSSSCGPDIVARKSDGAASLRSSSALTGSGLGGCLSVLAALGPASSLLPESDSLNENFSPTAVTPHACVRRKRKFKRMAVDSTALAPMPSGAPLPVPRPPPIHKRKSRVTATIRRSNCENRLGSYVLLCGKRKRSARERGGLHAEYDALSTAPSSGMSSSRFERRRTRHVLALRKLSLSDPAPKSSHSVGNSAGDLLSSSSLSSSESDAGLYTNDEGREGDDEQSDWVGGGGGGWWEDYDPDDGSPERLPSDRVFDAILTGSLAHMSEESKASYRMRMQGLSDREIRAGRRRLRPERPGFSVLTSANEKLSRFLQDSAQSELRLHPMQAPERAQLGHLAALYSLHMRTDAGSRPVLTKTQDTMRAVRVDQLASGLSGSAARRGHGPASADFKRRRRLPPQQQVPTSDNAQPMEVAAGVPPLSETNIGCRLLKSMGWTPGQGLGPGGTGTQEPITASLRPRLLGLGHSYKSS</sequence>
<organism evidence="3 4">
    <name type="scientific">Gryllus longicercus</name>
    <dbReference type="NCBI Taxonomy" id="2509291"/>
    <lineage>
        <taxon>Eukaryota</taxon>
        <taxon>Metazoa</taxon>
        <taxon>Ecdysozoa</taxon>
        <taxon>Arthropoda</taxon>
        <taxon>Hexapoda</taxon>
        <taxon>Insecta</taxon>
        <taxon>Pterygota</taxon>
        <taxon>Neoptera</taxon>
        <taxon>Polyneoptera</taxon>
        <taxon>Orthoptera</taxon>
        <taxon>Ensifera</taxon>
        <taxon>Gryllidea</taxon>
        <taxon>Grylloidea</taxon>
        <taxon>Gryllidae</taxon>
        <taxon>Gryllinae</taxon>
        <taxon>Gryllus</taxon>
    </lineage>
</organism>
<dbReference type="SMART" id="SM00443">
    <property type="entry name" value="G_patch"/>
    <property type="match status" value="1"/>
</dbReference>
<dbReference type="Pfam" id="PF01585">
    <property type="entry name" value="G-patch"/>
    <property type="match status" value="1"/>
</dbReference>
<dbReference type="AlphaFoldDB" id="A0AAN9WVG7"/>
<name>A0AAN9WVG7_9ORTH</name>
<gene>
    <name evidence="3" type="ORF">R5R35_004684</name>
</gene>
<feature type="region of interest" description="Disordered" evidence="1">
    <location>
        <begin position="79"/>
        <end position="124"/>
    </location>
</feature>
<feature type="compositionally biased region" description="Low complexity" evidence="1">
    <location>
        <begin position="309"/>
        <end position="328"/>
    </location>
</feature>
<protein>
    <recommendedName>
        <fullName evidence="2">G-patch domain-containing protein</fullName>
    </recommendedName>
</protein>
<dbReference type="CDD" id="cd02325">
    <property type="entry name" value="R3H"/>
    <property type="match status" value="1"/>
</dbReference>
<dbReference type="PROSITE" id="PS50174">
    <property type="entry name" value="G_PATCH"/>
    <property type="match status" value="1"/>
</dbReference>
<dbReference type="GO" id="GO:0003676">
    <property type="term" value="F:nucleic acid binding"/>
    <property type="evidence" value="ECO:0007669"/>
    <property type="project" value="InterPro"/>
</dbReference>
<dbReference type="InterPro" id="IPR051189">
    <property type="entry name" value="Splicing_assoc_domain"/>
</dbReference>
<feature type="compositionally biased region" description="Low complexity" evidence="1">
    <location>
        <begin position="79"/>
        <end position="89"/>
    </location>
</feature>
<feature type="compositionally biased region" description="Polar residues" evidence="1">
    <location>
        <begin position="16"/>
        <end position="30"/>
    </location>
</feature>
<evidence type="ECO:0000259" key="2">
    <source>
        <dbReference type="PROSITE" id="PS50174"/>
    </source>
</evidence>
<evidence type="ECO:0000256" key="1">
    <source>
        <dbReference type="SAM" id="MobiDB-lite"/>
    </source>
</evidence>
<dbReference type="Proteomes" id="UP001378592">
    <property type="component" value="Unassembled WGS sequence"/>
</dbReference>
<dbReference type="PANTHER" id="PTHR14195">
    <property type="entry name" value="G PATCH DOMAIN CONTAINING PROTEIN 2"/>
    <property type="match status" value="1"/>
</dbReference>
<evidence type="ECO:0000313" key="3">
    <source>
        <dbReference type="EMBL" id="KAK7874143.1"/>
    </source>
</evidence>
<feature type="region of interest" description="Disordered" evidence="1">
    <location>
        <begin position="490"/>
        <end position="530"/>
    </location>
</feature>
<feature type="domain" description="G-patch" evidence="2">
    <location>
        <begin position="540"/>
        <end position="586"/>
    </location>
</feature>
<feature type="region of interest" description="Disordered" evidence="1">
    <location>
        <begin position="206"/>
        <end position="227"/>
    </location>
</feature>
<keyword evidence="4" id="KW-1185">Reference proteome</keyword>
<feature type="region of interest" description="Disordered" evidence="1">
    <location>
        <begin position="16"/>
        <end position="43"/>
    </location>
</feature>
<feature type="compositionally biased region" description="Pro residues" evidence="1">
    <location>
        <begin position="207"/>
        <end position="217"/>
    </location>
</feature>
<accession>A0AAN9WVG7</accession>